<feature type="transmembrane region" description="Helical" evidence="2">
    <location>
        <begin position="41"/>
        <end position="62"/>
    </location>
</feature>
<dbReference type="RefSeq" id="WP_277565345.1">
    <property type="nucleotide sequence ID" value="NZ_JAPDHZ010000003.1"/>
</dbReference>
<evidence type="ECO:0000313" key="4">
    <source>
        <dbReference type="EMBL" id="MDG0791466.1"/>
    </source>
</evidence>
<protein>
    <submittedName>
        <fullName evidence="4">Sugar transferase</fullName>
    </submittedName>
</protein>
<dbReference type="EMBL" id="JAPDHZ010000003">
    <property type="protein sequence ID" value="MDG0791466.1"/>
    <property type="molecule type" value="Genomic_DNA"/>
</dbReference>
<accession>A0A9X4QMK8</accession>
<organism evidence="4 5">
    <name type="scientific">Cohnella ginsengisoli</name>
    <dbReference type="NCBI Taxonomy" id="425004"/>
    <lineage>
        <taxon>Bacteria</taxon>
        <taxon>Bacillati</taxon>
        <taxon>Bacillota</taxon>
        <taxon>Bacilli</taxon>
        <taxon>Bacillales</taxon>
        <taxon>Paenibacillaceae</taxon>
        <taxon>Cohnella</taxon>
    </lineage>
</organism>
<dbReference type="GO" id="GO:0016780">
    <property type="term" value="F:phosphotransferase activity, for other substituted phosphate groups"/>
    <property type="evidence" value="ECO:0007669"/>
    <property type="project" value="TreeGrafter"/>
</dbReference>
<dbReference type="AlphaFoldDB" id="A0A9X4QMK8"/>
<keyword evidence="2" id="KW-1133">Transmembrane helix</keyword>
<proteinExistence type="inferred from homology"/>
<dbReference type="Pfam" id="PF02397">
    <property type="entry name" value="Bac_transf"/>
    <property type="match status" value="1"/>
</dbReference>
<dbReference type="PANTHER" id="PTHR30576">
    <property type="entry name" value="COLANIC BIOSYNTHESIS UDP-GLUCOSE LIPID CARRIER TRANSFERASE"/>
    <property type="match status" value="1"/>
</dbReference>
<dbReference type="PANTHER" id="PTHR30576:SF10">
    <property type="entry name" value="SLL5057 PROTEIN"/>
    <property type="match status" value="1"/>
</dbReference>
<comment type="caution">
    <text evidence="4">The sequence shown here is derived from an EMBL/GenBank/DDBJ whole genome shotgun (WGS) entry which is preliminary data.</text>
</comment>
<dbReference type="InterPro" id="IPR003362">
    <property type="entry name" value="Bact_transf"/>
</dbReference>
<comment type="similarity">
    <text evidence="1">Belongs to the bacterial sugar transferase family.</text>
</comment>
<reference evidence="4 5" key="1">
    <citation type="submission" date="2022-10" db="EMBL/GenBank/DDBJ databases">
        <title>Comparative genomic analysis of Cohnella hashimotonis sp. nov., isolated from the International Space Station.</title>
        <authorList>
            <person name="Simpson A."/>
            <person name="Venkateswaran K."/>
        </authorList>
    </citation>
    <scope>NUCLEOTIDE SEQUENCE [LARGE SCALE GENOMIC DNA]</scope>
    <source>
        <strain evidence="4 5">DSM 18997</strain>
    </source>
</reference>
<keyword evidence="2" id="KW-0812">Transmembrane</keyword>
<dbReference type="Proteomes" id="UP001153387">
    <property type="component" value="Unassembled WGS sequence"/>
</dbReference>
<evidence type="ECO:0000313" key="5">
    <source>
        <dbReference type="Proteomes" id="UP001153387"/>
    </source>
</evidence>
<keyword evidence="5" id="KW-1185">Reference proteome</keyword>
<evidence type="ECO:0000259" key="3">
    <source>
        <dbReference type="Pfam" id="PF02397"/>
    </source>
</evidence>
<gene>
    <name evidence="4" type="ORF">OMP38_11750</name>
</gene>
<evidence type="ECO:0000256" key="2">
    <source>
        <dbReference type="SAM" id="Phobius"/>
    </source>
</evidence>
<evidence type="ECO:0000256" key="1">
    <source>
        <dbReference type="ARBA" id="ARBA00006464"/>
    </source>
</evidence>
<name>A0A9X4QMK8_9BACL</name>
<keyword evidence="4" id="KW-0808">Transferase</keyword>
<sequence length="230" mass="26217">MALRYDMELVARLTDFERKRIAAQNNGKLAMYTTVKRGMDVAGSLVALALFSPIFAVTATLIKLESPKAPVFFQQTRIGKNGRKFKMYKFRSMVPDAEQKLAALLEKNEIKGAMFKLKDDPRITRIGRFIRKTSIDELPQLVNVLKGEMSLVGPRPPLQREVEEYSDYDKLRLSVSGGCTGLWQVTGRSNLSFEQMVELDLEYIRKRSIRGDLKIIFRTFKLLLGAKDAF</sequence>
<feature type="domain" description="Bacterial sugar transferase" evidence="3">
    <location>
        <begin position="36"/>
        <end position="224"/>
    </location>
</feature>
<keyword evidence="2" id="KW-0472">Membrane</keyword>